<protein>
    <recommendedName>
        <fullName evidence="3">DUF2185 domain-containing protein</fullName>
    </recommendedName>
</protein>
<gene>
    <name evidence="1" type="ORF">POL25_04730</name>
</gene>
<dbReference type="Proteomes" id="UP001221686">
    <property type="component" value="Unassembled WGS sequence"/>
</dbReference>
<proteinExistence type="predicted"/>
<name>A0ABT5DRE4_9BACT</name>
<dbReference type="RefSeq" id="WP_272084630.1">
    <property type="nucleotide sequence ID" value="NZ_JAQNDL010000001.1"/>
</dbReference>
<reference evidence="1 2" key="1">
    <citation type="submission" date="2022-11" db="EMBL/GenBank/DDBJ databases">
        <title>Minimal conservation of predation-associated metabolite biosynthetic gene clusters underscores biosynthetic potential of Myxococcota including descriptions for ten novel species: Archangium lansinium sp. nov., Myxococcus landrumus sp. nov., Nannocystis bai.</title>
        <authorList>
            <person name="Ahearne A."/>
            <person name="Stevens C."/>
            <person name="Dowd S."/>
        </authorList>
    </citation>
    <scope>NUCLEOTIDE SEQUENCE [LARGE SCALE GENOMIC DNA]</scope>
    <source>
        <strain evidence="1 2">BB15-2</strain>
    </source>
</reference>
<sequence>MKTWATGRGSQARSGERARRLQRWRAIAPHDDEVMAERRVLPTNCQSPAHSPDEVQLNRDGRVAASFECDSRRLGMTWAWNEALELPGEAVWVGDLNDRGDIVGSVLIGETRAPALWQGGELAVIPLPQGVEGGHIEKINEQARFIGTFNIDDIPYFFVGDDWGDWVVQSICPRQDEVLYAVALHVEPVLLPVTVRLPSPG</sequence>
<keyword evidence="2" id="KW-1185">Reference proteome</keyword>
<dbReference type="EMBL" id="JAQNDL010000001">
    <property type="protein sequence ID" value="MDC0716183.1"/>
    <property type="molecule type" value="Genomic_DNA"/>
</dbReference>
<organism evidence="1 2">
    <name type="scientific">Nannocystis bainbridge</name>
    <dbReference type="NCBI Taxonomy" id="2995303"/>
    <lineage>
        <taxon>Bacteria</taxon>
        <taxon>Pseudomonadati</taxon>
        <taxon>Myxococcota</taxon>
        <taxon>Polyangia</taxon>
        <taxon>Nannocystales</taxon>
        <taxon>Nannocystaceae</taxon>
        <taxon>Nannocystis</taxon>
    </lineage>
</organism>
<evidence type="ECO:0008006" key="3">
    <source>
        <dbReference type="Google" id="ProtNLM"/>
    </source>
</evidence>
<evidence type="ECO:0000313" key="1">
    <source>
        <dbReference type="EMBL" id="MDC0716183.1"/>
    </source>
</evidence>
<accession>A0ABT5DRE4</accession>
<comment type="caution">
    <text evidence="1">The sequence shown here is derived from an EMBL/GenBank/DDBJ whole genome shotgun (WGS) entry which is preliminary data.</text>
</comment>
<evidence type="ECO:0000313" key="2">
    <source>
        <dbReference type="Proteomes" id="UP001221686"/>
    </source>
</evidence>